<feature type="domain" description="Carboxylesterase type B" evidence="6">
    <location>
        <begin position="26"/>
        <end position="555"/>
    </location>
</feature>
<dbReference type="InterPro" id="IPR019819">
    <property type="entry name" value="Carboxylesterase_B_CS"/>
</dbReference>
<dbReference type="PANTHER" id="PTHR43903">
    <property type="entry name" value="NEUROLIGIN"/>
    <property type="match status" value="1"/>
</dbReference>
<dbReference type="SUPFAM" id="SSF53474">
    <property type="entry name" value="alpha/beta-Hydrolases"/>
    <property type="match status" value="1"/>
</dbReference>
<gene>
    <name evidence="8" type="primary">LOC113499091</name>
</gene>
<dbReference type="InParanoid" id="A0A7E5W3Y6"/>
<evidence type="ECO:0000313" key="7">
    <source>
        <dbReference type="Proteomes" id="UP000322000"/>
    </source>
</evidence>
<evidence type="ECO:0000256" key="2">
    <source>
        <dbReference type="ARBA" id="ARBA00022729"/>
    </source>
</evidence>
<evidence type="ECO:0000256" key="5">
    <source>
        <dbReference type="SAM" id="SignalP"/>
    </source>
</evidence>
<name>A0A7E5W3Y6_TRINI</name>
<dbReference type="InterPro" id="IPR051093">
    <property type="entry name" value="Neuroligin/BSAL"/>
</dbReference>
<protein>
    <submittedName>
        <fullName evidence="8">Carboxylesterase 1E-like</fullName>
    </submittedName>
</protein>
<dbReference type="PROSITE" id="PS00941">
    <property type="entry name" value="CARBOXYLESTERASE_B_2"/>
    <property type="match status" value="1"/>
</dbReference>
<dbReference type="GeneID" id="113499091"/>
<dbReference type="OrthoDB" id="408631at2759"/>
<feature type="region of interest" description="Disordered" evidence="4">
    <location>
        <begin position="701"/>
        <end position="734"/>
    </location>
</feature>
<dbReference type="KEGG" id="tnl:113499091"/>
<organism evidence="7 8">
    <name type="scientific">Trichoplusia ni</name>
    <name type="common">Cabbage looper</name>
    <dbReference type="NCBI Taxonomy" id="7111"/>
    <lineage>
        <taxon>Eukaryota</taxon>
        <taxon>Metazoa</taxon>
        <taxon>Ecdysozoa</taxon>
        <taxon>Arthropoda</taxon>
        <taxon>Hexapoda</taxon>
        <taxon>Insecta</taxon>
        <taxon>Pterygota</taxon>
        <taxon>Neoptera</taxon>
        <taxon>Endopterygota</taxon>
        <taxon>Lepidoptera</taxon>
        <taxon>Glossata</taxon>
        <taxon>Ditrysia</taxon>
        <taxon>Noctuoidea</taxon>
        <taxon>Noctuidae</taxon>
        <taxon>Plusiinae</taxon>
        <taxon>Trichoplusia</taxon>
    </lineage>
</organism>
<feature type="chain" id="PRO_5028973040" evidence="5">
    <location>
        <begin position="18"/>
        <end position="1012"/>
    </location>
</feature>
<dbReference type="InterPro" id="IPR002018">
    <property type="entry name" value="CarbesteraseB"/>
</dbReference>
<dbReference type="Pfam" id="PF00135">
    <property type="entry name" value="COesterase"/>
    <property type="match status" value="1"/>
</dbReference>
<evidence type="ECO:0000256" key="4">
    <source>
        <dbReference type="SAM" id="MobiDB-lite"/>
    </source>
</evidence>
<reference evidence="8" key="1">
    <citation type="submission" date="2025-08" db="UniProtKB">
        <authorList>
            <consortium name="RefSeq"/>
        </authorList>
    </citation>
    <scope>IDENTIFICATION</scope>
</reference>
<evidence type="ECO:0000313" key="8">
    <source>
        <dbReference type="RefSeq" id="XP_026735242.1"/>
    </source>
</evidence>
<feature type="compositionally biased region" description="Low complexity" evidence="4">
    <location>
        <begin position="703"/>
        <end position="734"/>
    </location>
</feature>
<dbReference type="Proteomes" id="UP000322000">
    <property type="component" value="Chromosome 1"/>
</dbReference>
<feature type="compositionally biased region" description="Polar residues" evidence="4">
    <location>
        <begin position="803"/>
        <end position="866"/>
    </location>
</feature>
<feature type="compositionally biased region" description="Low complexity" evidence="4">
    <location>
        <begin position="867"/>
        <end position="887"/>
    </location>
</feature>
<proteinExistence type="inferred from homology"/>
<feature type="region of interest" description="Disordered" evidence="4">
    <location>
        <begin position="803"/>
        <end position="887"/>
    </location>
</feature>
<keyword evidence="7" id="KW-1185">Reference proteome</keyword>
<evidence type="ECO:0000256" key="1">
    <source>
        <dbReference type="ARBA" id="ARBA00005964"/>
    </source>
</evidence>
<comment type="similarity">
    <text evidence="1">Belongs to the type-B carboxylesterase/lipase family.</text>
</comment>
<dbReference type="InterPro" id="IPR029058">
    <property type="entry name" value="AB_hydrolase_fold"/>
</dbReference>
<keyword evidence="2 5" id="KW-0732">Signal</keyword>
<feature type="compositionally biased region" description="Polar residues" evidence="4">
    <location>
        <begin position="619"/>
        <end position="628"/>
    </location>
</feature>
<evidence type="ECO:0000259" key="6">
    <source>
        <dbReference type="Pfam" id="PF00135"/>
    </source>
</evidence>
<sequence>MIITLVLLLQSTLILSAREPRQITLANQGTISGMYITRFRTKRIAAYLGIPFAQPPIDFRRFMPPEFTDLPQWEGVKNATIFAPDCMQSDPKKEDVQNTLKKHDDLFMKLLESQMEDKKKKEYSEDCLYLNVYVPDDFKVEGYPVLVWFHGGDFVRGSPNSVNPFQLVLKQRVIFVSVAYRLSIFGFFSTLDNEASGNFGLLDQVAALTWVKNNIESFGGDPENVCIMGHDAGAVSVTLHLISSYSAGLFQKAIAMSGNALSPESVNVARKEVVTVDKVAVAFSCFRKPTYQLLDCLRRVPDQALLDIAGPVTDWKPIVDGGFSNITSPFIPEMPEKLFKDEIFSPVPLLAGYTNMEDGLLLEKDDSGDSGISQREFDSMREEIILADITVDNSSCFTNQHHIQDTVAFFYKPIPPTTNETILRKLFVDFYTDKTHGATTYHLAKLISPHSPVFLYRFDLKPFSDIANEGLPEWIGVPHNFDLIFTFGMPYLALPEDLSKWDYRDKSISEIIMRMWSNFVWHSNPTNSGVIIDWHAFEVERPGYLIINRANFTMSTPATVNYKAFEFWTDFYPKVVEIGTKCCKEVLVYKTTLVLLTSFVAGQRPFFAGLRPIGFPETPNRTTTTQDPLGNRFGEGTTERLPIEANGDRDLIDRLSKLPIDKQPFWFINWQALEEHRKKPQTYPQRPNVFVDSVPLTSNTQPSGFSSNSGFSSTSGSNSFNQNPGNNFALNNNPSNFQFSAPAASSSFNQVTGNTNNFDGIPNRVSEAQFGLKPTIGNNPGFIPNNDNSYTFVSNTMDINGQSFNTASNDGHSYSTPNSGPSSMRPNSGSSNAGTSPTFNSNIGPSPVSNSNVGPILNTNAQPSPLSSIIRPNSGSSSNIGNNPNFSSNIPSASSNIGPNSVIGSNIGPSPVVNSRLPSTGISSNIGPNSGLGTNTNFSAVNLYPPNANPAALLLNKLPPNASFGNVSFNSFANSFNNSYQHNHNGFFVQSYKTDSFVSHSSSFGSSTRYPV</sequence>
<feature type="signal peptide" evidence="5">
    <location>
        <begin position="1"/>
        <end position="17"/>
    </location>
</feature>
<evidence type="ECO:0000256" key="3">
    <source>
        <dbReference type="ARBA" id="ARBA00023180"/>
    </source>
</evidence>
<feature type="region of interest" description="Disordered" evidence="4">
    <location>
        <begin position="617"/>
        <end position="637"/>
    </location>
</feature>
<dbReference type="Gene3D" id="3.40.50.1820">
    <property type="entry name" value="alpha/beta hydrolase"/>
    <property type="match status" value="1"/>
</dbReference>
<dbReference type="AlphaFoldDB" id="A0A7E5W3Y6"/>
<keyword evidence="3" id="KW-0325">Glycoprotein</keyword>
<accession>A0A7E5W3Y6</accession>
<dbReference type="RefSeq" id="XP_026735242.1">
    <property type="nucleotide sequence ID" value="XM_026879441.1"/>
</dbReference>